<dbReference type="Proteomes" id="UP000700596">
    <property type="component" value="Unassembled WGS sequence"/>
</dbReference>
<keyword evidence="4" id="KW-1185">Reference proteome</keyword>
<feature type="transmembrane region" description="Helical" evidence="2">
    <location>
        <begin position="54"/>
        <end position="77"/>
    </location>
</feature>
<evidence type="ECO:0000256" key="2">
    <source>
        <dbReference type="SAM" id="Phobius"/>
    </source>
</evidence>
<feature type="transmembrane region" description="Helical" evidence="2">
    <location>
        <begin position="89"/>
        <end position="110"/>
    </location>
</feature>
<feature type="compositionally biased region" description="Basic and acidic residues" evidence="1">
    <location>
        <begin position="182"/>
        <end position="192"/>
    </location>
</feature>
<evidence type="ECO:0000313" key="3">
    <source>
        <dbReference type="EMBL" id="KAH7135879.1"/>
    </source>
</evidence>
<organism evidence="3 4">
    <name type="scientific">Dendryphion nanum</name>
    <dbReference type="NCBI Taxonomy" id="256645"/>
    <lineage>
        <taxon>Eukaryota</taxon>
        <taxon>Fungi</taxon>
        <taxon>Dikarya</taxon>
        <taxon>Ascomycota</taxon>
        <taxon>Pezizomycotina</taxon>
        <taxon>Dothideomycetes</taxon>
        <taxon>Pleosporomycetidae</taxon>
        <taxon>Pleosporales</taxon>
        <taxon>Torulaceae</taxon>
        <taxon>Dendryphion</taxon>
    </lineage>
</organism>
<dbReference type="EMBL" id="JAGMWT010000002">
    <property type="protein sequence ID" value="KAH7135879.1"/>
    <property type="molecule type" value="Genomic_DNA"/>
</dbReference>
<evidence type="ECO:0000313" key="4">
    <source>
        <dbReference type="Proteomes" id="UP000700596"/>
    </source>
</evidence>
<gene>
    <name evidence="3" type="ORF">B0J11DRAFT_173827</name>
</gene>
<sequence>MAGQPNAGPNWKKRILIPFWVVRIIIMVFSLGTFIWAAVAISKNSLDLGYSKPAIGVVVITILLIVIVLLIDILAILMFVKNKLKPGTFVILNSVGTAFWGVILILEIAAVGTSNGSNGASIGLAVFIFLSFLGLLIYAAVMYHRERKSRKLGHYAPAHNPASPYTNSPYQQQTTAYTPASSDHHDLPEHYTKPSGGGADYNLQPVRPAQVV</sequence>
<feature type="transmembrane region" description="Helical" evidence="2">
    <location>
        <begin position="20"/>
        <end position="42"/>
    </location>
</feature>
<name>A0A9P9EAV6_9PLEO</name>
<protein>
    <recommendedName>
        <fullName evidence="5">MARVEL domain-containing protein</fullName>
    </recommendedName>
</protein>
<dbReference type="AlphaFoldDB" id="A0A9P9EAV6"/>
<feature type="region of interest" description="Disordered" evidence="1">
    <location>
        <begin position="160"/>
        <end position="212"/>
    </location>
</feature>
<proteinExistence type="predicted"/>
<feature type="compositionally biased region" description="Polar residues" evidence="1">
    <location>
        <begin position="163"/>
        <end position="181"/>
    </location>
</feature>
<evidence type="ECO:0000256" key="1">
    <source>
        <dbReference type="SAM" id="MobiDB-lite"/>
    </source>
</evidence>
<keyword evidence="2" id="KW-0812">Transmembrane</keyword>
<keyword evidence="2" id="KW-0472">Membrane</keyword>
<reference evidence="3" key="1">
    <citation type="journal article" date="2021" name="Nat. Commun.">
        <title>Genetic determinants of endophytism in the Arabidopsis root mycobiome.</title>
        <authorList>
            <person name="Mesny F."/>
            <person name="Miyauchi S."/>
            <person name="Thiergart T."/>
            <person name="Pickel B."/>
            <person name="Atanasova L."/>
            <person name="Karlsson M."/>
            <person name="Huettel B."/>
            <person name="Barry K.W."/>
            <person name="Haridas S."/>
            <person name="Chen C."/>
            <person name="Bauer D."/>
            <person name="Andreopoulos W."/>
            <person name="Pangilinan J."/>
            <person name="LaButti K."/>
            <person name="Riley R."/>
            <person name="Lipzen A."/>
            <person name="Clum A."/>
            <person name="Drula E."/>
            <person name="Henrissat B."/>
            <person name="Kohler A."/>
            <person name="Grigoriev I.V."/>
            <person name="Martin F.M."/>
            <person name="Hacquard S."/>
        </authorList>
    </citation>
    <scope>NUCLEOTIDE SEQUENCE</scope>
    <source>
        <strain evidence="3">MPI-CAGE-CH-0243</strain>
    </source>
</reference>
<dbReference type="OrthoDB" id="5211263at2759"/>
<accession>A0A9P9EAV6</accession>
<evidence type="ECO:0008006" key="5">
    <source>
        <dbReference type="Google" id="ProtNLM"/>
    </source>
</evidence>
<keyword evidence="2" id="KW-1133">Transmembrane helix</keyword>
<feature type="transmembrane region" description="Helical" evidence="2">
    <location>
        <begin position="122"/>
        <end position="141"/>
    </location>
</feature>
<comment type="caution">
    <text evidence="3">The sequence shown here is derived from an EMBL/GenBank/DDBJ whole genome shotgun (WGS) entry which is preliminary data.</text>
</comment>